<dbReference type="AlphaFoldDB" id="A7NN65"/>
<proteinExistence type="predicted"/>
<dbReference type="Pfam" id="PF03572">
    <property type="entry name" value="Peptidase_S41"/>
    <property type="match status" value="1"/>
</dbReference>
<dbReference type="KEGG" id="rca:Rcas_2935"/>
<keyword evidence="1" id="KW-0732">Signal</keyword>
<dbReference type="InterPro" id="IPR005151">
    <property type="entry name" value="Tail-specific_protease"/>
</dbReference>
<name>A7NN65_ROSCS</name>
<dbReference type="PANTHER" id="PTHR32060">
    <property type="entry name" value="TAIL-SPECIFIC PROTEASE"/>
    <property type="match status" value="1"/>
</dbReference>
<dbReference type="PROSITE" id="PS51257">
    <property type="entry name" value="PROKAR_LIPOPROTEIN"/>
    <property type="match status" value="1"/>
</dbReference>
<dbReference type="GO" id="GO:0008236">
    <property type="term" value="F:serine-type peptidase activity"/>
    <property type="evidence" value="ECO:0007669"/>
    <property type="project" value="InterPro"/>
</dbReference>
<feature type="chain" id="PRO_5002713229" evidence="1">
    <location>
        <begin position="24"/>
        <end position="691"/>
    </location>
</feature>
<dbReference type="SUPFAM" id="SSF50156">
    <property type="entry name" value="PDZ domain-like"/>
    <property type="match status" value="1"/>
</dbReference>
<dbReference type="SUPFAM" id="SSF52096">
    <property type="entry name" value="ClpP/crotonase"/>
    <property type="match status" value="1"/>
</dbReference>
<evidence type="ECO:0000313" key="4">
    <source>
        <dbReference type="Proteomes" id="UP000000263"/>
    </source>
</evidence>
<dbReference type="SMART" id="SM00228">
    <property type="entry name" value="PDZ"/>
    <property type="match status" value="1"/>
</dbReference>
<feature type="signal peptide" evidence="1">
    <location>
        <begin position="1"/>
        <end position="23"/>
    </location>
</feature>
<gene>
    <name evidence="3" type="ordered locus">Rcas_2935</name>
</gene>
<dbReference type="eggNOG" id="COG0793">
    <property type="taxonomic scope" value="Bacteria"/>
</dbReference>
<accession>A7NN65</accession>
<protein>
    <submittedName>
        <fullName evidence="3">Peptidase S41</fullName>
    </submittedName>
</protein>
<dbReference type="GO" id="GO:0030288">
    <property type="term" value="C:outer membrane-bounded periplasmic space"/>
    <property type="evidence" value="ECO:0007669"/>
    <property type="project" value="TreeGrafter"/>
</dbReference>
<dbReference type="OrthoDB" id="6397760at2"/>
<organism evidence="3 4">
    <name type="scientific">Roseiflexus castenholzii (strain DSM 13941 / HLO8)</name>
    <dbReference type="NCBI Taxonomy" id="383372"/>
    <lineage>
        <taxon>Bacteria</taxon>
        <taxon>Bacillati</taxon>
        <taxon>Chloroflexota</taxon>
        <taxon>Chloroflexia</taxon>
        <taxon>Chloroflexales</taxon>
        <taxon>Roseiflexineae</taxon>
        <taxon>Roseiflexaceae</taxon>
        <taxon>Roseiflexus</taxon>
    </lineage>
</organism>
<dbReference type="HOGENOM" id="CLU_397876_0_0_0"/>
<evidence type="ECO:0000259" key="2">
    <source>
        <dbReference type="PROSITE" id="PS50106"/>
    </source>
</evidence>
<evidence type="ECO:0000256" key="1">
    <source>
        <dbReference type="SAM" id="SignalP"/>
    </source>
</evidence>
<dbReference type="CDD" id="cd07562">
    <property type="entry name" value="Peptidase_S41_TRI"/>
    <property type="match status" value="1"/>
</dbReference>
<dbReference type="Proteomes" id="UP000000263">
    <property type="component" value="Chromosome"/>
</dbReference>
<dbReference type="Gene3D" id="3.90.226.10">
    <property type="entry name" value="2-enoyl-CoA Hydratase, Chain A, domain 1"/>
    <property type="match status" value="1"/>
</dbReference>
<sequence length="691" mass="75248">MKQRPFWYIGAIAALLLALAACGGGAPTNLLPAQDATAVNPSNVSPVAEATASPEVITPSPIPSRTATGGVEVITGEFTYTNDIITTYYVEHAVGLVDLYGFITRDEEWELPVESQALGPLTIDLERQRGEFRLALPARPAGVLADVDNNTQRDTGVQVFVVAYWPNLYGGPFSEGDDRSFGWPAYLASTVNDPENNDEITGGKLVVWAPDEAQQFPTDFGADGLLFTADDPVGPLAAGYSVIDLDQRPFGIERNREEQVTLHEPPDAAIKDFSDLSYTRAFDEMFKRVRVEYAFNGIPGKAPDWDALYANLAPRVAEAERQQDRRAFFEVMFDFANAFRDGHVGVNSPLSGALFRERAAGGYGFAIRELDDGRALVVFVTRNGPADRAGVQVGAELLAFNGAPVKDAIAAVEPLGGPFSTDFALRYQQARYLLRAPVGTQAQVTFANPRGAPQTVTLRAVEERDSFFATSIFQESNPAALPVEFEQRASGVGYIRINSNYDDLNLLIRLFERALKTFDDLDVPGIIIDMRQNSGGAPLGLAGFLSDREIIIGQDEYYSERTGRFEPEGPLDTILPHQNQYRFDKIVLLVGQACFSACEFESYGFSKVPGVIVIGETPTAGVYAEVSRGQYVLPDDIFLQVPTGRTLLPDGAPLLEGVGVVPTIRVPVTAETVLSNRDAVLERAEREIVGR</sequence>
<dbReference type="PANTHER" id="PTHR32060:SF30">
    <property type="entry name" value="CARBOXY-TERMINAL PROCESSING PROTEASE CTPA"/>
    <property type="match status" value="1"/>
</dbReference>
<dbReference type="GO" id="GO:0007165">
    <property type="term" value="P:signal transduction"/>
    <property type="evidence" value="ECO:0007669"/>
    <property type="project" value="TreeGrafter"/>
</dbReference>
<reference evidence="3 4" key="1">
    <citation type="submission" date="2007-08" db="EMBL/GenBank/DDBJ databases">
        <title>Complete sequence of Roseiflexus castenholzii DSM 13941.</title>
        <authorList>
            <consortium name="US DOE Joint Genome Institute"/>
            <person name="Copeland A."/>
            <person name="Lucas S."/>
            <person name="Lapidus A."/>
            <person name="Barry K."/>
            <person name="Glavina del Rio T."/>
            <person name="Dalin E."/>
            <person name="Tice H."/>
            <person name="Pitluck S."/>
            <person name="Thompson L.S."/>
            <person name="Brettin T."/>
            <person name="Bruce D."/>
            <person name="Detter J.C."/>
            <person name="Han C."/>
            <person name="Tapia R."/>
            <person name="Schmutz J."/>
            <person name="Larimer F."/>
            <person name="Land M."/>
            <person name="Hauser L."/>
            <person name="Kyrpides N."/>
            <person name="Mikhailova N."/>
            <person name="Bryant D.A."/>
            <person name="Hanada S."/>
            <person name="Tsukatani Y."/>
            <person name="Richardson P."/>
        </authorList>
    </citation>
    <scope>NUCLEOTIDE SEQUENCE [LARGE SCALE GENOMIC DNA]</scope>
    <source>
        <strain evidence="4">DSM 13941 / HLO8</strain>
    </source>
</reference>
<dbReference type="EMBL" id="CP000804">
    <property type="protein sequence ID" value="ABU58997.1"/>
    <property type="molecule type" value="Genomic_DNA"/>
</dbReference>
<dbReference type="PROSITE" id="PS50106">
    <property type="entry name" value="PDZ"/>
    <property type="match status" value="1"/>
</dbReference>
<dbReference type="InterPro" id="IPR001478">
    <property type="entry name" value="PDZ"/>
</dbReference>
<dbReference type="GO" id="GO:0004175">
    <property type="term" value="F:endopeptidase activity"/>
    <property type="evidence" value="ECO:0007669"/>
    <property type="project" value="TreeGrafter"/>
</dbReference>
<feature type="domain" description="PDZ" evidence="2">
    <location>
        <begin position="352"/>
        <end position="407"/>
    </location>
</feature>
<dbReference type="InterPro" id="IPR036034">
    <property type="entry name" value="PDZ_sf"/>
</dbReference>
<evidence type="ECO:0000313" key="3">
    <source>
        <dbReference type="EMBL" id="ABU58997.1"/>
    </source>
</evidence>
<dbReference type="GO" id="GO:0006508">
    <property type="term" value="P:proteolysis"/>
    <property type="evidence" value="ECO:0007669"/>
    <property type="project" value="InterPro"/>
</dbReference>
<dbReference type="SMART" id="SM00245">
    <property type="entry name" value="TSPc"/>
    <property type="match status" value="1"/>
</dbReference>
<keyword evidence="4" id="KW-1185">Reference proteome</keyword>
<dbReference type="Gene3D" id="3.30.750.44">
    <property type="match status" value="1"/>
</dbReference>
<dbReference type="Gene3D" id="2.30.42.10">
    <property type="match status" value="1"/>
</dbReference>
<dbReference type="STRING" id="383372.Rcas_2935"/>
<dbReference type="InterPro" id="IPR029045">
    <property type="entry name" value="ClpP/crotonase-like_dom_sf"/>
</dbReference>